<dbReference type="Pfam" id="PF13409">
    <property type="entry name" value="GST_N_2"/>
    <property type="match status" value="1"/>
</dbReference>
<gene>
    <name evidence="5" type="primary">TBLA0G01970</name>
    <name evidence="5" type="ORF">TBLA_0G01970</name>
</gene>
<dbReference type="InterPro" id="IPR036282">
    <property type="entry name" value="Glutathione-S-Trfase_C_sf"/>
</dbReference>
<evidence type="ECO:0000256" key="2">
    <source>
        <dbReference type="PIRSR" id="PIRSR015753-2"/>
    </source>
</evidence>
<dbReference type="GO" id="GO:0004364">
    <property type="term" value="F:glutathione transferase activity"/>
    <property type="evidence" value="ECO:0007669"/>
    <property type="project" value="EnsemblFungi"/>
</dbReference>
<dbReference type="InterPro" id="IPR016639">
    <property type="entry name" value="GST_Omega/GSH"/>
</dbReference>
<dbReference type="SUPFAM" id="SSF47616">
    <property type="entry name" value="GST C-terminal domain-like"/>
    <property type="match status" value="1"/>
</dbReference>
<dbReference type="STRING" id="1071380.I2H6Y7"/>
<organism evidence="5 6">
    <name type="scientific">Henningerozyma blattae (strain ATCC 34711 / CBS 6284 / DSM 70876 / NBRC 10599 / NRRL Y-10934 / UCD 77-7)</name>
    <name type="common">Yeast</name>
    <name type="synonym">Tetrapisispora blattae</name>
    <dbReference type="NCBI Taxonomy" id="1071380"/>
    <lineage>
        <taxon>Eukaryota</taxon>
        <taxon>Fungi</taxon>
        <taxon>Dikarya</taxon>
        <taxon>Ascomycota</taxon>
        <taxon>Saccharomycotina</taxon>
        <taxon>Saccharomycetes</taxon>
        <taxon>Saccharomycetales</taxon>
        <taxon>Saccharomycetaceae</taxon>
        <taxon>Henningerozyma</taxon>
    </lineage>
</organism>
<dbReference type="SUPFAM" id="SSF52833">
    <property type="entry name" value="Thioredoxin-like"/>
    <property type="match status" value="1"/>
</dbReference>
<feature type="active site" description="Proton donor/acceptor" evidence="1">
    <location>
        <position position="208"/>
    </location>
</feature>
<dbReference type="InterPro" id="IPR004045">
    <property type="entry name" value="Glutathione_S-Trfase_N"/>
</dbReference>
<dbReference type="PIRSF" id="PIRSF015753">
    <property type="entry name" value="GST"/>
    <property type="match status" value="1"/>
</dbReference>
<feature type="domain" description="GST N-terminal" evidence="4">
    <location>
        <begin position="33"/>
        <end position="166"/>
    </location>
</feature>
<dbReference type="GO" id="GO:0005777">
    <property type="term" value="C:peroxisome"/>
    <property type="evidence" value="ECO:0007669"/>
    <property type="project" value="EnsemblFungi"/>
</dbReference>
<evidence type="ECO:0000313" key="6">
    <source>
        <dbReference type="Proteomes" id="UP000002866"/>
    </source>
</evidence>
<feature type="binding site" evidence="2">
    <location>
        <position position="66"/>
    </location>
    <ligand>
        <name>glutathione</name>
        <dbReference type="ChEBI" id="CHEBI:57925"/>
    </ligand>
</feature>
<dbReference type="RefSeq" id="XP_004181658.1">
    <property type="nucleotide sequence ID" value="XM_004181610.1"/>
</dbReference>
<reference evidence="5 6" key="1">
    <citation type="journal article" date="2011" name="Proc. Natl. Acad. Sci. U.S.A.">
        <title>Evolutionary erosion of yeast sex chromosomes by mating-type switching accidents.</title>
        <authorList>
            <person name="Gordon J.L."/>
            <person name="Armisen D."/>
            <person name="Proux-Wera E."/>
            <person name="Oheigeartaigh S.S."/>
            <person name="Byrne K.P."/>
            <person name="Wolfe K.H."/>
        </authorList>
    </citation>
    <scope>NUCLEOTIDE SEQUENCE [LARGE SCALE GENOMIC DNA]</scope>
    <source>
        <strain evidence="6">ATCC 34711 / CBS 6284 / DSM 70876 / NBRC 10599 / NRRL Y-10934 / UCD 77-7</strain>
    </source>
</reference>
<dbReference type="InParanoid" id="I2H6Y7"/>
<evidence type="ECO:0000256" key="3">
    <source>
        <dbReference type="PIRSR" id="PIRSR015753-3"/>
    </source>
</evidence>
<accession>I2H6Y7</accession>
<dbReference type="Proteomes" id="UP000002866">
    <property type="component" value="Chromosome 7"/>
</dbReference>
<feature type="site" description="Lowers pKa of active site Cys" evidence="3">
    <location>
        <position position="330"/>
    </location>
</feature>
<dbReference type="HOGENOM" id="CLU_037263_0_1_1"/>
<feature type="active site" description="Nucleophile" evidence="1">
    <location>
        <position position="33"/>
    </location>
</feature>
<dbReference type="FunCoup" id="I2H6Y7">
    <property type="interactions" value="185"/>
</dbReference>
<dbReference type="CDD" id="cd03190">
    <property type="entry name" value="GST_C_Omega_like"/>
    <property type="match status" value="1"/>
</dbReference>
<dbReference type="Pfam" id="PF13410">
    <property type="entry name" value="GST_C_2"/>
    <property type="match status" value="1"/>
</dbReference>
<dbReference type="InterPro" id="IPR047047">
    <property type="entry name" value="GST_Omega-like_C"/>
</dbReference>
<dbReference type="OMA" id="HLTEYPN"/>
<proteinExistence type="predicted"/>
<dbReference type="OrthoDB" id="2309723at2759"/>
<dbReference type="Gene3D" id="3.40.30.10">
    <property type="entry name" value="Glutaredoxin"/>
    <property type="match status" value="1"/>
</dbReference>
<feature type="site" description="Lowers pKa of active site Cys" evidence="3">
    <location>
        <position position="285"/>
    </location>
</feature>
<dbReference type="PANTHER" id="PTHR32419">
    <property type="entry name" value="GLUTATHIONYL-HYDROQUINONE REDUCTASE"/>
    <property type="match status" value="1"/>
</dbReference>
<keyword evidence="6" id="KW-1185">Reference proteome</keyword>
<evidence type="ECO:0000256" key="1">
    <source>
        <dbReference type="PIRSR" id="PIRSR015753-1"/>
    </source>
</evidence>
<protein>
    <recommendedName>
        <fullName evidence="4">GST N-terminal domain-containing protein</fullName>
    </recommendedName>
</protein>
<evidence type="ECO:0000313" key="5">
    <source>
        <dbReference type="EMBL" id="CCH62139.1"/>
    </source>
</evidence>
<dbReference type="PANTHER" id="PTHR32419:SF6">
    <property type="entry name" value="GLUTATHIONE S-TRANSFERASE OMEGA-LIKE 1-RELATED"/>
    <property type="match status" value="1"/>
</dbReference>
<sequence length="356" mass="41522">MTNNTEFTDTISWDHPIFKPEDKRYWLYVGLGCPYSHRALLARALKGLESTIGLTVTHWEKGPNGWKFMQLKDGDNPKKDTPFEICGGVILPNKDETNSFLDCTPGTERMYIDGTFDPFNGFKDLKDLYLQSNPNFTGALSIPVLYDTKTKKIVNNQSGDIIEILNSGVFDKWSNPNTKKIDLLPEEFSKEIEEFHSWAYPNINSGVYKTGYSKTQEDYETNLHKLFDSLKKVEEILKNRYEVLVKKYGKDNEKEILRNFFIITDHITESDITLFAPLIRFDAIYFNYLKTNLGAIRYDFPCIHLWLRNLYWNYKEFQLTTNFKHIKLFYSFMPNGLNPNKTVALGFRPDIKPLED</sequence>
<dbReference type="KEGG" id="tbl:TBLA_0G01970"/>
<dbReference type="AlphaFoldDB" id="I2H6Y7"/>
<dbReference type="EMBL" id="HE806322">
    <property type="protein sequence ID" value="CCH62139.1"/>
    <property type="molecule type" value="Genomic_DNA"/>
</dbReference>
<dbReference type="Gene3D" id="1.20.1050.10">
    <property type="match status" value="1"/>
</dbReference>
<name>I2H6Y7_HENB6</name>
<dbReference type="GeneID" id="14497271"/>
<evidence type="ECO:0000259" key="4">
    <source>
        <dbReference type="Pfam" id="PF13409"/>
    </source>
</evidence>
<dbReference type="eggNOG" id="KOG2903">
    <property type="taxonomic scope" value="Eukaryota"/>
</dbReference>
<dbReference type="InterPro" id="IPR036249">
    <property type="entry name" value="Thioredoxin-like_sf"/>
</dbReference>